<dbReference type="AlphaFoldDB" id="A0A1U9W5J3"/>
<evidence type="ECO:0000259" key="7">
    <source>
        <dbReference type="PROSITE" id="PS50809"/>
    </source>
</evidence>
<dbReference type="SMART" id="SM00301">
    <property type="entry name" value="DM"/>
    <property type="match status" value="1"/>
</dbReference>
<dbReference type="GO" id="GO:0005634">
    <property type="term" value="C:nucleus"/>
    <property type="evidence" value="ECO:0007669"/>
    <property type="project" value="UniProtKB-SubCell"/>
</dbReference>
<evidence type="ECO:0000256" key="6">
    <source>
        <dbReference type="SAM" id="MobiDB-lite"/>
    </source>
</evidence>
<proteinExistence type="evidence at transcript level"/>
<dbReference type="InterPro" id="IPR001275">
    <property type="entry name" value="DM_DNA-bd"/>
</dbReference>
<dbReference type="GO" id="GO:0000978">
    <property type="term" value="F:RNA polymerase II cis-regulatory region sequence-specific DNA binding"/>
    <property type="evidence" value="ECO:0007669"/>
    <property type="project" value="TreeGrafter"/>
</dbReference>
<keyword evidence="3 5" id="KW-0238">DNA-binding</keyword>
<feature type="compositionally biased region" description="Basic and acidic residues" evidence="6">
    <location>
        <begin position="276"/>
        <end position="293"/>
    </location>
</feature>
<dbReference type="GO" id="GO:0046872">
    <property type="term" value="F:metal ion binding"/>
    <property type="evidence" value="ECO:0007669"/>
    <property type="project" value="UniProtKB-KW"/>
</dbReference>
<comment type="subcellular location">
    <subcellularLocation>
        <location evidence="5">Nucleus</location>
    </subcellularLocation>
</comment>
<evidence type="ECO:0000256" key="1">
    <source>
        <dbReference type="ARBA" id="ARBA00022723"/>
    </source>
</evidence>
<dbReference type="SUPFAM" id="SSF82927">
    <property type="entry name" value="Cysteine-rich DNA binding domain, (DM domain)"/>
    <property type="match status" value="1"/>
</dbReference>
<dbReference type="GO" id="GO:0007548">
    <property type="term" value="P:sex differentiation"/>
    <property type="evidence" value="ECO:0007669"/>
    <property type="project" value="TreeGrafter"/>
</dbReference>
<evidence type="ECO:0000256" key="5">
    <source>
        <dbReference type="PROSITE-ProRule" id="PRU00070"/>
    </source>
</evidence>
<dbReference type="GO" id="GO:0000981">
    <property type="term" value="F:DNA-binding transcription factor activity, RNA polymerase II-specific"/>
    <property type="evidence" value="ECO:0007669"/>
    <property type="project" value="TreeGrafter"/>
</dbReference>
<dbReference type="EMBL" id="KY670720">
    <property type="protein sequence ID" value="AQY19163.1"/>
    <property type="molecule type" value="mRNA"/>
</dbReference>
<dbReference type="PANTHER" id="PTHR12322">
    <property type="entry name" value="DOUBLESEX AND MAB-3 RELATED TRANSCRIPTION FACTOR DMRT"/>
    <property type="match status" value="1"/>
</dbReference>
<dbReference type="PANTHER" id="PTHR12322:SF53">
    <property type="entry name" value="DOUBLESEX-MAB RELATED 11E"/>
    <property type="match status" value="1"/>
</dbReference>
<evidence type="ECO:0000256" key="2">
    <source>
        <dbReference type="ARBA" id="ARBA00022833"/>
    </source>
</evidence>
<evidence type="ECO:0000256" key="3">
    <source>
        <dbReference type="ARBA" id="ARBA00023125"/>
    </source>
</evidence>
<keyword evidence="4 5" id="KW-0539">Nucleus</keyword>
<dbReference type="InterPro" id="IPR026607">
    <property type="entry name" value="DMRT"/>
</dbReference>
<feature type="region of interest" description="Disordered" evidence="6">
    <location>
        <begin position="276"/>
        <end position="297"/>
    </location>
</feature>
<dbReference type="PROSITE" id="PS50809">
    <property type="entry name" value="DM_2"/>
    <property type="match status" value="1"/>
</dbReference>
<keyword evidence="1 5" id="KW-0479">Metal-binding</keyword>
<dbReference type="FunFam" id="4.10.1040.10:FF:000001">
    <property type="entry name" value="doublesex- and mab-3-related transcription factor 1"/>
    <property type="match status" value="1"/>
</dbReference>
<feature type="DNA-binding region" description="DM" evidence="5">
    <location>
        <begin position="24"/>
        <end position="71"/>
    </location>
</feature>
<dbReference type="InterPro" id="IPR036407">
    <property type="entry name" value="DM_DNA-bd_sf"/>
</dbReference>
<accession>A0A1U9W5J3</accession>
<reference evidence="8" key="1">
    <citation type="submission" date="2017-02" db="EMBL/GenBank/DDBJ databases">
        <authorList>
            <person name="Peterson S.W."/>
        </authorList>
    </citation>
    <scope>NUCLEOTIDE SEQUENCE</scope>
</reference>
<feature type="domain" description="DM" evidence="7">
    <location>
        <begin position="24"/>
        <end position="71"/>
    </location>
</feature>
<feature type="region of interest" description="Disordered" evidence="6">
    <location>
        <begin position="73"/>
        <end position="104"/>
    </location>
</feature>
<sequence length="316" mass="36613">METNIVSKTEGDKYQRRLLRTPKCARCRNHGVVSCLKGHKKYCRWRDCQCPNCLLVVERQRVMAAQVALRRHQSAESQSALRRHQSAESVKKGNNKVDLSHRGQNLQRSLKDLHRNSLSRDAIASLKSKLKAELIRPMVPILNERMRKRRCFADRELDIAMFKQEGLTNEKNSVNVNVSRPDMELNTMKNKLTGIGEICPKITNQQCYYDLVPSWNGMILPYPFTGRMADIMNLPEMTPHNVRNTLSEHNRIQQKYPEQNDIYKMQHNYHGQFVEKERRQGESIDRNTDKDQSMDTIQTGSSAKLKFSVASILAMK</sequence>
<protein>
    <submittedName>
        <fullName evidence="8">Dmrt2</fullName>
    </submittedName>
</protein>
<dbReference type="Gene3D" id="4.10.1040.10">
    <property type="entry name" value="DM DNA-binding domain"/>
    <property type="match status" value="1"/>
</dbReference>
<name>A0A1U9W5J3_PTEPN</name>
<evidence type="ECO:0000313" key="8">
    <source>
        <dbReference type="EMBL" id="AQY19163.1"/>
    </source>
</evidence>
<dbReference type="PROSITE" id="PS40000">
    <property type="entry name" value="DM_1"/>
    <property type="match status" value="1"/>
</dbReference>
<evidence type="ECO:0000256" key="4">
    <source>
        <dbReference type="ARBA" id="ARBA00023242"/>
    </source>
</evidence>
<dbReference type="Pfam" id="PF00751">
    <property type="entry name" value="DM"/>
    <property type="match status" value="1"/>
</dbReference>
<keyword evidence="2 5" id="KW-0862">Zinc</keyword>
<organism evidence="8">
    <name type="scientific">Pteria penguin</name>
    <name type="common">Winged pearl oyster</name>
    <name type="synonym">Magnavicula penguin</name>
    <dbReference type="NCBI Taxonomy" id="113549"/>
    <lineage>
        <taxon>Eukaryota</taxon>
        <taxon>Metazoa</taxon>
        <taxon>Spiralia</taxon>
        <taxon>Lophotrochozoa</taxon>
        <taxon>Mollusca</taxon>
        <taxon>Bivalvia</taxon>
        <taxon>Autobranchia</taxon>
        <taxon>Pteriomorphia</taxon>
        <taxon>Pterioida</taxon>
        <taxon>Pterioidea</taxon>
        <taxon>Pteriidae</taxon>
        <taxon>Pteria</taxon>
    </lineage>
</organism>